<evidence type="ECO:0000256" key="6">
    <source>
        <dbReference type="ARBA" id="ARBA00047179"/>
    </source>
</evidence>
<evidence type="ECO:0000256" key="5">
    <source>
        <dbReference type="ARBA" id="ARBA00025758"/>
    </source>
</evidence>
<dbReference type="Gene3D" id="1.20.58.1070">
    <property type="match status" value="1"/>
</dbReference>
<comment type="caution">
    <text evidence="8">The sequence shown here is derived from an EMBL/GenBank/DDBJ whole genome shotgun (WGS) entry which is preliminary data.</text>
</comment>
<keyword evidence="9" id="KW-1185">Reference proteome</keyword>
<dbReference type="GO" id="GO:0000245">
    <property type="term" value="P:spliceosomal complex assembly"/>
    <property type="evidence" value="ECO:0007669"/>
    <property type="project" value="UniProtKB-UniRule"/>
</dbReference>
<evidence type="ECO:0000256" key="3">
    <source>
        <dbReference type="ARBA" id="ARBA00022664"/>
    </source>
</evidence>
<dbReference type="GO" id="GO:0000387">
    <property type="term" value="P:spliceosomal snRNP assembly"/>
    <property type="evidence" value="ECO:0007669"/>
    <property type="project" value="UniProtKB-UniRule"/>
</dbReference>
<comment type="subunit">
    <text evidence="7">Part of the core SMN complex.</text>
</comment>
<proteinExistence type="inferred from homology"/>
<evidence type="ECO:0000313" key="8">
    <source>
        <dbReference type="EMBL" id="KAK0417326.1"/>
    </source>
</evidence>
<dbReference type="Pfam" id="PF04938">
    <property type="entry name" value="SIP1"/>
    <property type="match status" value="1"/>
</dbReference>
<dbReference type="PIRSF" id="PIRSF038038">
    <property type="entry name" value="SMN_Gemin2"/>
    <property type="match status" value="1"/>
</dbReference>
<keyword evidence="3 7" id="KW-0507">mRNA processing</keyword>
<evidence type="ECO:0000313" key="9">
    <source>
        <dbReference type="Proteomes" id="UP001175271"/>
    </source>
</evidence>
<evidence type="ECO:0000256" key="2">
    <source>
        <dbReference type="ARBA" id="ARBA00022490"/>
    </source>
</evidence>
<protein>
    <recommendedName>
        <fullName evidence="6 7">Gem-associated protein 2</fullName>
    </recommendedName>
</protein>
<dbReference type="GO" id="GO:0032797">
    <property type="term" value="C:SMN complex"/>
    <property type="evidence" value="ECO:0007669"/>
    <property type="project" value="UniProtKB-UniRule"/>
</dbReference>
<reference evidence="8" key="1">
    <citation type="submission" date="2023-06" db="EMBL/GenBank/DDBJ databases">
        <title>Genomic analysis of the entomopathogenic nematode Steinernema hermaphroditum.</title>
        <authorList>
            <person name="Schwarz E.M."/>
            <person name="Heppert J.K."/>
            <person name="Baniya A."/>
            <person name="Schwartz H.T."/>
            <person name="Tan C.-H."/>
            <person name="Antoshechkin I."/>
            <person name="Sternberg P.W."/>
            <person name="Goodrich-Blair H."/>
            <person name="Dillman A.R."/>
        </authorList>
    </citation>
    <scope>NUCLEOTIDE SEQUENCE</scope>
    <source>
        <strain evidence="8">PS9179</strain>
        <tissue evidence="8">Whole animal</tissue>
    </source>
</reference>
<comment type="subcellular location">
    <subcellularLocation>
        <location evidence="1">Cytoplasm</location>
    </subcellularLocation>
</comment>
<dbReference type="EMBL" id="JAUCMV010000002">
    <property type="protein sequence ID" value="KAK0417326.1"/>
    <property type="molecule type" value="Genomic_DNA"/>
</dbReference>
<dbReference type="AlphaFoldDB" id="A0AA39I5G6"/>
<sequence>MSRKHLNPTTHDVGAPGRSYCFRFPRPSEKMAHDQEKKFIDLGTFNDSAVDLATQPSNVMQYLQQVVAERRREAAVVAVQLEESDKKPVSVNIPVVEPSASAKCDFTPDKGWLKSRLNLFRKHRERISAIKKEFSTKALDLVWPDKGNAALWKVIILEKPHADIEEKIKPAEESPYVHHKGTPPLVSVLLSLKMAQINNLIELICEWYLDDGYSRALFEWLHAVLLFYETPLHADTCSALRDIAKEVRVQRSVLGVIIADYFSQKDLSDL</sequence>
<evidence type="ECO:0000256" key="4">
    <source>
        <dbReference type="ARBA" id="ARBA00023187"/>
    </source>
</evidence>
<name>A0AA39I5G6_9BILA</name>
<evidence type="ECO:0000256" key="7">
    <source>
        <dbReference type="PIRNR" id="PIRNR038038"/>
    </source>
</evidence>
<comment type="similarity">
    <text evidence="5 7">Belongs to the gemin-2 family.</text>
</comment>
<gene>
    <name evidence="8" type="ORF">QR680_012945</name>
</gene>
<dbReference type="Proteomes" id="UP001175271">
    <property type="component" value="Unassembled WGS sequence"/>
</dbReference>
<dbReference type="GO" id="GO:0005681">
    <property type="term" value="C:spliceosomal complex"/>
    <property type="evidence" value="ECO:0007669"/>
    <property type="project" value="UniProtKB-UniRule"/>
</dbReference>
<comment type="function">
    <text evidence="7">The SMN complex catalyzes the assembly of small nuclear ribonucleoproteins (snRNPs), the building blocks of the spliceosome, and thereby plays an important role in the splicing of cellular pre-mRNAs.</text>
</comment>
<dbReference type="InterPro" id="IPR017364">
    <property type="entry name" value="GEMIN2"/>
</dbReference>
<dbReference type="PANTHER" id="PTHR12794:SF0">
    <property type="entry name" value="GEM-ASSOCIATED PROTEIN 2"/>
    <property type="match status" value="1"/>
</dbReference>
<keyword evidence="2 7" id="KW-0963">Cytoplasm</keyword>
<evidence type="ECO:0000256" key="1">
    <source>
        <dbReference type="ARBA" id="ARBA00004496"/>
    </source>
</evidence>
<accession>A0AA39I5G6</accession>
<dbReference type="InterPro" id="IPR035426">
    <property type="entry name" value="Gemin2/Brr1"/>
</dbReference>
<organism evidence="8 9">
    <name type="scientific">Steinernema hermaphroditum</name>
    <dbReference type="NCBI Taxonomy" id="289476"/>
    <lineage>
        <taxon>Eukaryota</taxon>
        <taxon>Metazoa</taxon>
        <taxon>Ecdysozoa</taxon>
        <taxon>Nematoda</taxon>
        <taxon>Chromadorea</taxon>
        <taxon>Rhabditida</taxon>
        <taxon>Tylenchina</taxon>
        <taxon>Panagrolaimomorpha</taxon>
        <taxon>Strongyloidoidea</taxon>
        <taxon>Steinernematidae</taxon>
        <taxon>Steinernema</taxon>
    </lineage>
</organism>
<dbReference type="PANTHER" id="PTHR12794">
    <property type="entry name" value="GEMIN2"/>
    <property type="match status" value="1"/>
</dbReference>
<keyword evidence="4 7" id="KW-0508">mRNA splicing</keyword>